<comment type="caution">
    <text evidence="1">The sequence shown here is derived from an EMBL/GenBank/DDBJ whole genome shotgun (WGS) entry which is preliminary data.</text>
</comment>
<gene>
    <name evidence="1" type="ORF">F3087_05240</name>
</gene>
<dbReference type="RefSeq" id="WP_150400568.1">
    <property type="nucleotide sequence ID" value="NZ_VXLC01000001.1"/>
</dbReference>
<dbReference type="SUPFAM" id="SSF54593">
    <property type="entry name" value="Glyoxalase/Bleomycin resistance protein/Dihydroxybiphenyl dioxygenase"/>
    <property type="match status" value="1"/>
</dbReference>
<reference evidence="1 2" key="1">
    <citation type="submission" date="2019-09" db="EMBL/GenBank/DDBJ databases">
        <authorList>
            <person name="Wang X."/>
        </authorList>
    </citation>
    <scope>NUCLEOTIDE SEQUENCE [LARGE SCALE GENOMIC DNA]</scope>
    <source>
        <strain evidence="1 2">CICC 11023</strain>
    </source>
</reference>
<dbReference type="InterPro" id="IPR029068">
    <property type="entry name" value="Glyas_Bleomycin-R_OHBP_Dase"/>
</dbReference>
<evidence type="ECO:0000313" key="2">
    <source>
        <dbReference type="Proteomes" id="UP000323876"/>
    </source>
</evidence>
<protein>
    <submittedName>
        <fullName evidence="1">Glyoxalase</fullName>
    </submittedName>
</protein>
<dbReference type="AlphaFoldDB" id="A0A5N0ENH2"/>
<keyword evidence="2" id="KW-1185">Reference proteome</keyword>
<dbReference type="Gene3D" id="3.10.180.10">
    <property type="entry name" value="2,3-Dihydroxybiphenyl 1,2-Dioxygenase, domain 1"/>
    <property type="match status" value="1"/>
</dbReference>
<sequence>MANISIPQLWGGDLPATLDFYRTLGYTVTREMTRPYTYGEVQRDGFELHFGPTPKDLSAEQAYISCLVKVDELAAWHAEFSTALRARYGRVPARGLPRITRFRPGQTRFTVVDPVGNSVIYLQHTIPKLKYGGAQDLSGLPRALDNARNYREFKNDDPTATRILETALRRHAPTATPADQARALAILAEIAAAAGNSNRATELITEINTLNLTPADRAEIATELQTVTDLQHWLHS</sequence>
<name>A0A5N0ENH2_9NOCA</name>
<accession>A0A5N0ENH2</accession>
<dbReference type="Proteomes" id="UP000323876">
    <property type="component" value="Unassembled WGS sequence"/>
</dbReference>
<proteinExistence type="predicted"/>
<evidence type="ECO:0000313" key="1">
    <source>
        <dbReference type="EMBL" id="KAA8890662.1"/>
    </source>
</evidence>
<dbReference type="OrthoDB" id="6624781at2"/>
<organism evidence="1 2">
    <name type="scientific">Nocardia colli</name>
    <dbReference type="NCBI Taxonomy" id="2545717"/>
    <lineage>
        <taxon>Bacteria</taxon>
        <taxon>Bacillati</taxon>
        <taxon>Actinomycetota</taxon>
        <taxon>Actinomycetes</taxon>
        <taxon>Mycobacteriales</taxon>
        <taxon>Nocardiaceae</taxon>
        <taxon>Nocardia</taxon>
    </lineage>
</organism>
<dbReference type="EMBL" id="VXLC01000001">
    <property type="protein sequence ID" value="KAA8890662.1"/>
    <property type="molecule type" value="Genomic_DNA"/>
</dbReference>